<dbReference type="PANTHER" id="PTHR43668">
    <property type="entry name" value="ALLANTOINASE"/>
    <property type="match status" value="1"/>
</dbReference>
<name>A0A1I5G1J4_9HYPH</name>
<dbReference type="InterPro" id="IPR024403">
    <property type="entry name" value="DHOase_cat"/>
</dbReference>
<dbReference type="InterPro" id="IPR011059">
    <property type="entry name" value="Metal-dep_hydrolase_composite"/>
</dbReference>
<dbReference type="SUPFAM" id="SSF51556">
    <property type="entry name" value="Metallo-dependent hydrolases"/>
    <property type="match status" value="1"/>
</dbReference>
<keyword evidence="1" id="KW-0862">Zinc</keyword>
<dbReference type="InterPro" id="IPR050138">
    <property type="entry name" value="DHOase/Allantoinase_Hydrolase"/>
</dbReference>
<keyword evidence="2" id="KW-0665">Pyrimidine biosynthesis</keyword>
<dbReference type="Pfam" id="PF07969">
    <property type="entry name" value="Amidohydro_3"/>
    <property type="match status" value="1"/>
</dbReference>
<feature type="domain" description="Dihydroorotase catalytic" evidence="4">
    <location>
        <begin position="58"/>
        <end position="247"/>
    </location>
</feature>
<dbReference type="Proteomes" id="UP000199236">
    <property type="component" value="Unassembled WGS sequence"/>
</dbReference>
<dbReference type="Gene3D" id="3.20.20.140">
    <property type="entry name" value="Metal-dependent hydrolases"/>
    <property type="match status" value="1"/>
</dbReference>
<dbReference type="EMBL" id="FOVR01000004">
    <property type="protein sequence ID" value="SFO29870.1"/>
    <property type="molecule type" value="Genomic_DNA"/>
</dbReference>
<dbReference type="Gene3D" id="2.30.40.10">
    <property type="entry name" value="Urease, subunit C, domain 1"/>
    <property type="match status" value="1"/>
</dbReference>
<dbReference type="GO" id="GO:0046872">
    <property type="term" value="F:metal ion binding"/>
    <property type="evidence" value="ECO:0007669"/>
    <property type="project" value="InterPro"/>
</dbReference>
<dbReference type="GO" id="GO:0006145">
    <property type="term" value="P:purine nucleobase catabolic process"/>
    <property type="evidence" value="ECO:0007669"/>
    <property type="project" value="TreeGrafter"/>
</dbReference>
<sequence length="435" mass="46659">MPERQQAAFALTNVKLLDPSTGLDESGAILIEDGKVKAIGANVASQLPSDILRVDGAGKIAAPGLVDMHVTTGEPGAEHRETLKSASRAAAAGGVTSIACMPDTDPVIDDIALVDFIKRRARDTAKVHVHPYAAMTRGLGGKEMTEIGLMLEAGAVALSNGRKAVTNAQIMRRVMTYARDFDALIVHHPEDPDLVGNGVMNLGETSTRLGLAGIPAEAETIMVARDVRLAQLTGCRYHASQISCAESLDIIRRAKDKGYDVTCGVSINHLTLNENDIGLYRTFYKMSPPLRSEEERLAMIEGVADGTIDVIVSAHDPQDVDTKRHPFAECADGAVGLETMLPAAMRMVHSGQLSMMQAFKALSTTPAKLLGLSAGSLKPGSPADIIIFDPEQPWVMHRDMLQSRSKNTAFHKAQLSGKVLQTYVEGQLVHHYDPS</sequence>
<dbReference type="OrthoDB" id="9775759at2"/>
<proteinExistence type="predicted"/>
<feature type="domain" description="Amidohydrolase 3" evidence="3">
    <location>
        <begin position="349"/>
        <end position="430"/>
    </location>
</feature>
<dbReference type="InterPro" id="IPR004722">
    <property type="entry name" value="DHOase"/>
</dbReference>
<keyword evidence="6" id="KW-1185">Reference proteome</keyword>
<reference evidence="5 6" key="1">
    <citation type="submission" date="2016-10" db="EMBL/GenBank/DDBJ databases">
        <authorList>
            <person name="de Groot N.N."/>
        </authorList>
    </citation>
    <scope>NUCLEOTIDE SEQUENCE [LARGE SCALE GENOMIC DNA]</scope>
    <source>
        <strain evidence="5 6">CGMCC 1.9157</strain>
    </source>
</reference>
<evidence type="ECO:0000313" key="6">
    <source>
        <dbReference type="Proteomes" id="UP000199236"/>
    </source>
</evidence>
<dbReference type="SUPFAM" id="SSF51338">
    <property type="entry name" value="Composite domain of metallo-dependent hydrolases"/>
    <property type="match status" value="1"/>
</dbReference>
<dbReference type="GO" id="GO:0005737">
    <property type="term" value="C:cytoplasm"/>
    <property type="evidence" value="ECO:0007669"/>
    <property type="project" value="TreeGrafter"/>
</dbReference>
<evidence type="ECO:0000259" key="3">
    <source>
        <dbReference type="Pfam" id="PF07969"/>
    </source>
</evidence>
<gene>
    <name evidence="5" type="ORF">SAMN04488056_104311</name>
</gene>
<evidence type="ECO:0000259" key="4">
    <source>
        <dbReference type="Pfam" id="PF12890"/>
    </source>
</evidence>
<dbReference type="GO" id="GO:0006221">
    <property type="term" value="P:pyrimidine nucleotide biosynthetic process"/>
    <property type="evidence" value="ECO:0007669"/>
    <property type="project" value="UniProtKB-KW"/>
</dbReference>
<dbReference type="NCBIfam" id="TIGR00857">
    <property type="entry name" value="pyrC_multi"/>
    <property type="match status" value="1"/>
</dbReference>
<dbReference type="InterPro" id="IPR013108">
    <property type="entry name" value="Amidohydro_3"/>
</dbReference>
<dbReference type="InterPro" id="IPR032466">
    <property type="entry name" value="Metal_Hydrolase"/>
</dbReference>
<dbReference type="CDD" id="cd01317">
    <property type="entry name" value="DHOase_IIa"/>
    <property type="match status" value="1"/>
</dbReference>
<dbReference type="NCBIfam" id="NF006558">
    <property type="entry name" value="PRK09059.1"/>
    <property type="match status" value="1"/>
</dbReference>
<dbReference type="GO" id="GO:0004151">
    <property type="term" value="F:dihydroorotase activity"/>
    <property type="evidence" value="ECO:0007669"/>
    <property type="project" value="InterPro"/>
</dbReference>
<protein>
    <submittedName>
        <fullName evidence="5">Dihydroorotase</fullName>
    </submittedName>
</protein>
<accession>A0A1I5G1J4</accession>
<dbReference type="AlphaFoldDB" id="A0A1I5G1J4"/>
<dbReference type="Pfam" id="PF12890">
    <property type="entry name" value="DHOase"/>
    <property type="match status" value="1"/>
</dbReference>
<evidence type="ECO:0000256" key="2">
    <source>
        <dbReference type="ARBA" id="ARBA00022975"/>
    </source>
</evidence>
<dbReference type="STRING" id="655353.SAMN04488056_104311"/>
<organism evidence="5 6">
    <name type="scientific">Cohaesibacter marisflavi</name>
    <dbReference type="NCBI Taxonomy" id="655353"/>
    <lineage>
        <taxon>Bacteria</taxon>
        <taxon>Pseudomonadati</taxon>
        <taxon>Pseudomonadota</taxon>
        <taxon>Alphaproteobacteria</taxon>
        <taxon>Hyphomicrobiales</taxon>
        <taxon>Cohaesibacteraceae</taxon>
    </lineage>
</organism>
<dbReference type="PANTHER" id="PTHR43668:SF2">
    <property type="entry name" value="ALLANTOINASE"/>
    <property type="match status" value="1"/>
</dbReference>
<evidence type="ECO:0000256" key="1">
    <source>
        <dbReference type="ARBA" id="ARBA00022833"/>
    </source>
</evidence>
<dbReference type="GO" id="GO:0004038">
    <property type="term" value="F:allantoinase activity"/>
    <property type="evidence" value="ECO:0007669"/>
    <property type="project" value="TreeGrafter"/>
</dbReference>
<evidence type="ECO:0000313" key="5">
    <source>
        <dbReference type="EMBL" id="SFO29870.1"/>
    </source>
</evidence>